<dbReference type="PANTHER" id="PTHR45937">
    <property type="entry name" value="ASPARAGINE SYNTHETASE DOMAIN-CONTAINING PROTEIN 1"/>
    <property type="match status" value="1"/>
</dbReference>
<dbReference type="Pfam" id="PF00733">
    <property type="entry name" value="Asn_synthase"/>
    <property type="match status" value="1"/>
</dbReference>
<keyword evidence="2" id="KW-1185">Reference proteome</keyword>
<proteinExistence type="predicted"/>
<dbReference type="EMBL" id="DF830076">
    <property type="protein sequence ID" value="GAK65583.1"/>
    <property type="molecule type" value="Genomic_DNA"/>
</dbReference>
<dbReference type="SUPFAM" id="SSF52402">
    <property type="entry name" value="Adenine nucleotide alpha hydrolases-like"/>
    <property type="match status" value="1"/>
</dbReference>
<dbReference type="GeneID" id="26304567"/>
<dbReference type="PROSITE" id="PS51278">
    <property type="entry name" value="GATASE_TYPE_2"/>
    <property type="match status" value="1"/>
</dbReference>
<sequence length="588" mass="63696">MCGIGIAIAPASSSAHDHVWPTVLEAIRRRGPDSLRTLHHHFTARSQPYTLSLASSVLSLRGVGITAQPLASSDGRLLLAWNGQIFDTVDGASSSRVRLDAGENDAQVLLDRITALVAAGSGCEQAVNAALAEVEAPYAFALLDTHTSTLVFARDPLGRRSLLLHRTPRHEAMTICSVASTELVDSIANDPGATLDEIDCASIWSIDLLRSPTTPRAVPRCKSRFTAPLVLRELRAEQHAAVDGEDFAVARDGLMAVLADSVRRRVTNIATDQAADEAHVAVLFSGGLDCTTLALLAHRYVPAHQPIDLLNVGFENPRALAAARNERDRKLRAKTEPKRSKKHQPPSISLHDGVESTVEVGGEEDIYAVPDRLTGLASYAELLQLAPLRRWNFVAINIPYSDYTRYRSEVATLMAPTSSVMDLSIGCALYFASRGSGLLHGTPYTTPARVLLSGLGADELLGGYSRHRNALSTSLAALVDELQMDLDRLPTRNLGRDDRVISTHAREARYPFLDRSVLEFLTSTPTTTKINTELLASNQRGDKFLLRMLAESLGLVEASRLAKRAMQFGTRAAKIDPDSGAIKGHHKA</sequence>
<evidence type="ECO:0000313" key="2">
    <source>
        <dbReference type="Proteomes" id="UP000053758"/>
    </source>
</evidence>
<dbReference type="CDD" id="cd01991">
    <property type="entry name" value="Asn_synthase_B_C"/>
    <property type="match status" value="1"/>
</dbReference>
<name>A0A081CFY7_PSEA2</name>
<dbReference type="AlphaFoldDB" id="A0A081CFY7"/>
<dbReference type="HOGENOM" id="CLU_012368_2_0_1"/>
<dbReference type="InterPro" id="IPR051857">
    <property type="entry name" value="Asn_synthetase_domain"/>
</dbReference>
<dbReference type="RefSeq" id="XP_014656246.1">
    <property type="nucleotide sequence ID" value="XM_014800760.1"/>
</dbReference>
<dbReference type="Proteomes" id="UP000053758">
    <property type="component" value="Unassembled WGS sequence"/>
</dbReference>
<reference evidence="2" key="1">
    <citation type="journal article" date="2014" name="Genome Announc.">
        <title>Draft Genome Sequence of the Yeast Pseudozyma antarctica Type Strain JCM10317, a Producer of the Glycolipid Biosurfactants, Mannosylerythritol Lipids.</title>
        <authorList>
            <person name="Saika A."/>
            <person name="Koike H."/>
            <person name="Hori T."/>
            <person name="Fukuoka T."/>
            <person name="Sato S."/>
            <person name="Habe H."/>
            <person name="Kitamoto D."/>
            <person name="Morita T."/>
        </authorList>
    </citation>
    <scope>NUCLEOTIDE SEQUENCE [LARGE SCALE GENOMIC DNA]</scope>
    <source>
        <strain evidence="2">JCM 10317</strain>
    </source>
</reference>
<accession>A0A081CFY7</accession>
<gene>
    <name evidence="1" type="ORF">PAN0_009c3801</name>
</gene>
<dbReference type="SUPFAM" id="SSF56235">
    <property type="entry name" value="N-terminal nucleophile aminohydrolases (Ntn hydrolases)"/>
    <property type="match status" value="1"/>
</dbReference>
<dbReference type="Pfam" id="PF13537">
    <property type="entry name" value="GATase_7"/>
    <property type="match status" value="1"/>
</dbReference>
<dbReference type="GO" id="GO:0004066">
    <property type="term" value="F:asparagine synthase (glutamine-hydrolyzing) activity"/>
    <property type="evidence" value="ECO:0007669"/>
    <property type="project" value="InterPro"/>
</dbReference>
<protein>
    <submittedName>
        <fullName evidence="1">Asparagine synthetase domain-containing protein 1</fullName>
    </submittedName>
</protein>
<organism evidence="1 2">
    <name type="scientific">Pseudozyma antarctica</name>
    <name type="common">Yeast</name>
    <name type="synonym">Candida antarctica</name>
    <dbReference type="NCBI Taxonomy" id="84753"/>
    <lineage>
        <taxon>Eukaryota</taxon>
        <taxon>Fungi</taxon>
        <taxon>Dikarya</taxon>
        <taxon>Basidiomycota</taxon>
        <taxon>Ustilaginomycotina</taxon>
        <taxon>Ustilaginomycetes</taxon>
        <taxon>Ustilaginales</taxon>
        <taxon>Ustilaginaceae</taxon>
        <taxon>Moesziomyces</taxon>
    </lineage>
</organism>
<dbReference type="Gene3D" id="3.40.50.620">
    <property type="entry name" value="HUPs"/>
    <property type="match status" value="1"/>
</dbReference>
<evidence type="ECO:0000313" key="1">
    <source>
        <dbReference type="EMBL" id="GAK65583.1"/>
    </source>
</evidence>
<dbReference type="GO" id="GO:0006529">
    <property type="term" value="P:asparagine biosynthetic process"/>
    <property type="evidence" value="ECO:0007669"/>
    <property type="project" value="UniProtKB-KW"/>
</dbReference>
<dbReference type="InterPro" id="IPR029055">
    <property type="entry name" value="Ntn_hydrolases_N"/>
</dbReference>
<dbReference type="Gene3D" id="3.60.20.10">
    <property type="entry name" value="Glutamine Phosphoribosylpyrophosphate, subunit 1, domain 1"/>
    <property type="match status" value="1"/>
</dbReference>
<dbReference type="PANTHER" id="PTHR45937:SF1">
    <property type="entry name" value="ASPARAGINE SYNTHETASE DOMAIN-CONTAINING PROTEIN 1"/>
    <property type="match status" value="1"/>
</dbReference>
<dbReference type="OrthoDB" id="10252281at2759"/>
<dbReference type="InterPro" id="IPR017932">
    <property type="entry name" value="GATase_2_dom"/>
</dbReference>
<dbReference type="InterPro" id="IPR014729">
    <property type="entry name" value="Rossmann-like_a/b/a_fold"/>
</dbReference>
<dbReference type="InterPro" id="IPR001962">
    <property type="entry name" value="Asn_synthase"/>
</dbReference>